<dbReference type="PROSITE" id="PS00463">
    <property type="entry name" value="ZN2_CY6_FUNGAL_1"/>
    <property type="match status" value="1"/>
</dbReference>
<dbReference type="InterPro" id="IPR001138">
    <property type="entry name" value="Zn2Cys6_DnaBD"/>
</dbReference>
<dbReference type="Pfam" id="PF00172">
    <property type="entry name" value="Zn_clus"/>
    <property type="match status" value="1"/>
</dbReference>
<dbReference type="PROSITE" id="PS50048">
    <property type="entry name" value="ZN2_CY6_FUNGAL_2"/>
    <property type="match status" value="1"/>
</dbReference>
<dbReference type="SUPFAM" id="SSF57701">
    <property type="entry name" value="Zn2/Cys6 DNA-binding domain"/>
    <property type="match status" value="1"/>
</dbReference>
<reference evidence="3 4" key="1">
    <citation type="journal article" date="2018" name="Sci. Rep.">
        <title>Comparative genomics provides insights into the lifestyle and reveals functional heterogeneity of dark septate endophytic fungi.</title>
        <authorList>
            <person name="Knapp D.G."/>
            <person name="Nemeth J.B."/>
            <person name="Barry K."/>
            <person name="Hainaut M."/>
            <person name="Henrissat B."/>
            <person name="Johnson J."/>
            <person name="Kuo A."/>
            <person name="Lim J.H.P."/>
            <person name="Lipzen A."/>
            <person name="Nolan M."/>
            <person name="Ohm R.A."/>
            <person name="Tamas L."/>
            <person name="Grigoriev I.V."/>
            <person name="Spatafora J.W."/>
            <person name="Nagy L.G."/>
            <person name="Kovacs G.M."/>
        </authorList>
    </citation>
    <scope>NUCLEOTIDE SEQUENCE [LARGE SCALE GENOMIC DNA]</scope>
    <source>
        <strain evidence="3 4">DSE2036</strain>
    </source>
</reference>
<protein>
    <recommendedName>
        <fullName evidence="2">Zn(2)-C6 fungal-type domain-containing protein</fullName>
    </recommendedName>
</protein>
<dbReference type="Gene3D" id="4.10.240.10">
    <property type="entry name" value="Zn(2)-C6 fungal-type DNA-binding domain"/>
    <property type="match status" value="1"/>
</dbReference>
<organism evidence="3 4">
    <name type="scientific">Periconia macrospinosa</name>
    <dbReference type="NCBI Taxonomy" id="97972"/>
    <lineage>
        <taxon>Eukaryota</taxon>
        <taxon>Fungi</taxon>
        <taxon>Dikarya</taxon>
        <taxon>Ascomycota</taxon>
        <taxon>Pezizomycotina</taxon>
        <taxon>Dothideomycetes</taxon>
        <taxon>Pleosporomycetidae</taxon>
        <taxon>Pleosporales</taxon>
        <taxon>Massarineae</taxon>
        <taxon>Periconiaceae</taxon>
        <taxon>Periconia</taxon>
    </lineage>
</organism>
<dbReference type="InterPro" id="IPR036864">
    <property type="entry name" value="Zn2-C6_fun-type_DNA-bd_sf"/>
</dbReference>
<dbReference type="GO" id="GO:0008270">
    <property type="term" value="F:zinc ion binding"/>
    <property type="evidence" value="ECO:0007669"/>
    <property type="project" value="InterPro"/>
</dbReference>
<sequence length="499" mass="55435">MPAGPTSRGCKACRAQKKGCDQLKPSCTRCKRLKIECVGGGEQRFRFVSSGRQPPNTKQLVQRPRVTILPSLTSNTMSISSAFLEVFGVGTGRLGAITTASSLYGLVPRRLGSNQALDAAVEAVIGAHLFMEKKCSQTDARKKYGHALQALGTCLQNSEHRFSASTLCAIYFLIICQNWISKTDMRWGNHLEGMCHVLNGFAESYDWATNMNLNPSAFEIQLMAVTILPLVRSMFFTLFFYTTDEWIQLLERFYNPKIKFGPWFQKALAWQGPSAKDAGQPYSLSLRGIYQLTEFMQDPASYQSGIEVAYYVLCQHVSKIGKSLADLDSCIAQEKNTGKDPTGQMALKLFWSLQYGLLLAFATILNYTLRAFPNVGSLSGSLAEEAGHFVDESLGLGESASCLRPFSTEWVPLVLCFAWATTTDRAKLAKAEELMRMYDADFPGVEHVRVAKWTKRWLEKQRGAVRGFRWEESSNSSCSSENDTELEAIIGSGKSCCIL</sequence>
<dbReference type="AlphaFoldDB" id="A0A2V1DB13"/>
<dbReference type="PANTHER" id="PTHR38111">
    <property type="entry name" value="ZN(2)-C6 FUNGAL-TYPE DOMAIN-CONTAINING PROTEIN-RELATED"/>
    <property type="match status" value="1"/>
</dbReference>
<dbReference type="PANTHER" id="PTHR38111:SF11">
    <property type="entry name" value="TRANSCRIPTION FACTOR DOMAIN-CONTAINING PROTEIN-RELATED"/>
    <property type="match status" value="1"/>
</dbReference>
<evidence type="ECO:0000313" key="3">
    <source>
        <dbReference type="EMBL" id="PVH95317.1"/>
    </source>
</evidence>
<dbReference type="STRING" id="97972.A0A2V1DB13"/>
<dbReference type="Proteomes" id="UP000244855">
    <property type="component" value="Unassembled WGS sequence"/>
</dbReference>
<dbReference type="SMART" id="SM00066">
    <property type="entry name" value="GAL4"/>
    <property type="match status" value="1"/>
</dbReference>
<dbReference type="EMBL" id="KZ805500">
    <property type="protein sequence ID" value="PVH95317.1"/>
    <property type="molecule type" value="Genomic_DNA"/>
</dbReference>
<gene>
    <name evidence="3" type="ORF">DM02DRAFT_675565</name>
</gene>
<dbReference type="OrthoDB" id="4314040at2759"/>
<evidence type="ECO:0000256" key="1">
    <source>
        <dbReference type="ARBA" id="ARBA00023242"/>
    </source>
</evidence>
<dbReference type="GO" id="GO:0000981">
    <property type="term" value="F:DNA-binding transcription factor activity, RNA polymerase II-specific"/>
    <property type="evidence" value="ECO:0007669"/>
    <property type="project" value="InterPro"/>
</dbReference>
<proteinExistence type="predicted"/>
<dbReference type="CDD" id="cd00067">
    <property type="entry name" value="GAL4"/>
    <property type="match status" value="1"/>
</dbReference>
<keyword evidence="4" id="KW-1185">Reference proteome</keyword>
<feature type="domain" description="Zn(2)-C6 fungal-type" evidence="2">
    <location>
        <begin position="9"/>
        <end position="38"/>
    </location>
</feature>
<name>A0A2V1DB13_9PLEO</name>
<keyword evidence="1" id="KW-0539">Nucleus</keyword>
<dbReference type="InterPro" id="IPR053178">
    <property type="entry name" value="Osmoadaptation_assoc"/>
</dbReference>
<accession>A0A2V1DB13</accession>
<evidence type="ECO:0000313" key="4">
    <source>
        <dbReference type="Proteomes" id="UP000244855"/>
    </source>
</evidence>
<evidence type="ECO:0000259" key="2">
    <source>
        <dbReference type="PROSITE" id="PS50048"/>
    </source>
</evidence>